<dbReference type="EMBL" id="CABFVA020000047">
    <property type="protein sequence ID" value="VVM06158.1"/>
    <property type="molecule type" value="Genomic_DNA"/>
</dbReference>
<organism evidence="1 2">
    <name type="scientific">Methylacidimicrobium tartarophylax</name>
    <dbReference type="NCBI Taxonomy" id="1041768"/>
    <lineage>
        <taxon>Bacteria</taxon>
        <taxon>Pseudomonadati</taxon>
        <taxon>Verrucomicrobiota</taxon>
        <taxon>Methylacidimicrobium</taxon>
    </lineage>
</organism>
<keyword evidence="2" id="KW-1185">Reference proteome</keyword>
<sequence length="128" mass="14509">MSGSRKFNWTSFLSLARSLHEGSFPSVPREACLRTAMNRAYFAVFCPAKIYLGSRARGKDAAHERVRNLFKQSSNLDEQMIGHLLEELHIDRCRADYKGDIPDWESKVPQNLAKAQRIVELLGELSGV</sequence>
<proteinExistence type="predicted"/>
<gene>
    <name evidence="1" type="ORF">MAMT_01010</name>
</gene>
<protein>
    <recommendedName>
        <fullName evidence="3">HEPN domain-containing protein</fullName>
    </recommendedName>
</protein>
<dbReference type="Gene3D" id="1.20.120.330">
    <property type="entry name" value="Nucleotidyltransferases domain 2"/>
    <property type="match status" value="1"/>
</dbReference>
<reference evidence="1 2" key="1">
    <citation type="submission" date="2019-09" db="EMBL/GenBank/DDBJ databases">
        <authorList>
            <person name="Cremers G."/>
        </authorList>
    </citation>
    <scope>NUCLEOTIDE SEQUENCE [LARGE SCALE GENOMIC DNA]</scope>
    <source>
        <strain evidence="1">4A</strain>
    </source>
</reference>
<name>A0A5E6MAA9_9BACT</name>
<evidence type="ECO:0000313" key="1">
    <source>
        <dbReference type="EMBL" id="VVM06158.1"/>
    </source>
</evidence>
<accession>A0A5E6MAA9</accession>
<dbReference type="AlphaFoldDB" id="A0A5E6MAA9"/>
<dbReference type="Proteomes" id="UP000334923">
    <property type="component" value="Unassembled WGS sequence"/>
</dbReference>
<evidence type="ECO:0000313" key="2">
    <source>
        <dbReference type="Proteomes" id="UP000334923"/>
    </source>
</evidence>
<evidence type="ECO:0008006" key="3">
    <source>
        <dbReference type="Google" id="ProtNLM"/>
    </source>
</evidence>